<reference evidence="1" key="1">
    <citation type="submission" date="2009-08" db="EMBL/GenBank/DDBJ databases">
        <authorList>
            <person name="Weinstock G."/>
            <person name="Sodergren E."/>
            <person name="Clifton S."/>
            <person name="Fulton L."/>
            <person name="Fulton B."/>
            <person name="Courtney L."/>
            <person name="Fronick C."/>
            <person name="Harrison M."/>
            <person name="Strong C."/>
            <person name="Farmer C."/>
            <person name="Delahaunty K."/>
            <person name="Markovic C."/>
            <person name="Hall O."/>
            <person name="Minx P."/>
            <person name="Tomlinson C."/>
            <person name="Mitreva M."/>
            <person name="Nelson J."/>
            <person name="Hou S."/>
            <person name="Wollam A."/>
            <person name="Pepin K.H."/>
            <person name="Johnson M."/>
            <person name="Bhonagiri V."/>
            <person name="Nash W.E."/>
            <person name="Warren W."/>
            <person name="Chinwalla A."/>
            <person name="Mardis E.R."/>
            <person name="Wilson R.K."/>
        </authorList>
    </citation>
    <scope>NUCLEOTIDE SEQUENCE [LARGE SCALE GENOMIC DNA]</scope>
    <source>
        <strain evidence="1">A2-165</strain>
    </source>
</reference>
<dbReference type="AlphaFoldDB" id="C7H5R0"/>
<organism evidence="1 2">
    <name type="scientific">Faecalibacterium duncaniae (strain DSM 17677 / JCM 31915 / A2-165)</name>
    <name type="common">Faecalibacterium prausnitzii</name>
    <dbReference type="NCBI Taxonomy" id="411483"/>
    <lineage>
        <taxon>Bacteria</taxon>
        <taxon>Bacillati</taxon>
        <taxon>Bacillota</taxon>
        <taxon>Clostridia</taxon>
        <taxon>Eubacteriales</taxon>
        <taxon>Oscillospiraceae</taxon>
        <taxon>Faecalibacterium</taxon>
    </lineage>
</organism>
<gene>
    <name evidence="1" type="ORF">FAEPRAA2165_01633</name>
</gene>
<evidence type="ECO:0000313" key="2">
    <source>
        <dbReference type="Proteomes" id="UP000004619"/>
    </source>
</evidence>
<dbReference type="Proteomes" id="UP000004619">
    <property type="component" value="Unassembled WGS sequence"/>
</dbReference>
<accession>C7H5R0</accession>
<comment type="caution">
    <text evidence="1">The sequence shown here is derived from an EMBL/GenBank/DDBJ whole genome shotgun (WGS) entry which is preliminary data.</text>
</comment>
<name>C7H5R0_FAED2</name>
<proteinExistence type="predicted"/>
<evidence type="ECO:0000313" key="1">
    <source>
        <dbReference type="EMBL" id="EEU96741.1"/>
    </source>
</evidence>
<dbReference type="EMBL" id="ACOP02000045">
    <property type="protein sequence ID" value="EEU96741.1"/>
    <property type="molecule type" value="Genomic_DNA"/>
</dbReference>
<protein>
    <submittedName>
        <fullName evidence="1">Uncharacterized protein</fullName>
    </submittedName>
</protein>
<dbReference type="STRING" id="411483.FAEPRAA2165_01633"/>
<sequence>MLPGIYKINPEKLQLCYKICEKGLAKRKQKSYNMVTESDERFLRLKSFSSC</sequence>
<keyword evidence="2" id="KW-1185">Reference proteome</keyword>
<dbReference type="HOGENOM" id="CLU_3099009_0_0_9"/>